<dbReference type="PROSITE" id="PS51219">
    <property type="entry name" value="DPCK"/>
    <property type="match status" value="1"/>
</dbReference>
<dbReference type="GO" id="GO:0004140">
    <property type="term" value="F:dephospho-CoA kinase activity"/>
    <property type="evidence" value="ECO:0007669"/>
    <property type="project" value="InterPro"/>
</dbReference>
<dbReference type="PANTHER" id="PTHR10695:SF46">
    <property type="entry name" value="BIFUNCTIONAL COENZYME A SYNTHASE-RELATED"/>
    <property type="match status" value="1"/>
</dbReference>
<keyword evidence="4" id="KW-0732">Signal</keyword>
<dbReference type="HAMAP" id="MF_00376">
    <property type="entry name" value="Dephospho_CoA_kinase"/>
    <property type="match status" value="1"/>
</dbReference>
<dbReference type="Gene3D" id="3.40.50.300">
    <property type="entry name" value="P-loop containing nucleotide triphosphate hydrolases"/>
    <property type="match status" value="1"/>
</dbReference>
<dbReference type="NCBIfam" id="TIGR00152">
    <property type="entry name" value="dephospho-CoA kinase"/>
    <property type="match status" value="1"/>
</dbReference>
<evidence type="ECO:0000256" key="3">
    <source>
        <dbReference type="SAM" id="MobiDB-lite"/>
    </source>
</evidence>
<evidence type="ECO:0008006" key="6">
    <source>
        <dbReference type="Google" id="ProtNLM"/>
    </source>
</evidence>
<dbReference type="InterPro" id="IPR027417">
    <property type="entry name" value="P-loop_NTPase"/>
</dbReference>
<dbReference type="EMBL" id="HBGO01000672">
    <property type="protein sequence ID" value="CAD9319224.1"/>
    <property type="molecule type" value="Transcribed_RNA"/>
</dbReference>
<feature type="chain" id="PRO_5031514259" description="Dephospho-CoA kinase" evidence="4">
    <location>
        <begin position="18"/>
        <end position="345"/>
    </location>
</feature>
<name>A0A7S1YTR9_TRICV</name>
<dbReference type="SUPFAM" id="SSF52540">
    <property type="entry name" value="P-loop containing nucleoside triphosphate hydrolases"/>
    <property type="match status" value="1"/>
</dbReference>
<gene>
    <name evidence="5" type="ORF">OSIN01602_LOCUS356</name>
</gene>
<keyword evidence="1" id="KW-0547">Nucleotide-binding</keyword>
<evidence type="ECO:0000256" key="4">
    <source>
        <dbReference type="SAM" id="SignalP"/>
    </source>
</evidence>
<feature type="region of interest" description="Disordered" evidence="3">
    <location>
        <begin position="86"/>
        <end position="109"/>
    </location>
</feature>
<evidence type="ECO:0000256" key="1">
    <source>
        <dbReference type="ARBA" id="ARBA00022741"/>
    </source>
</evidence>
<dbReference type="AlphaFoldDB" id="A0A7S1YTR9"/>
<dbReference type="InterPro" id="IPR001977">
    <property type="entry name" value="Depp_CoAkinase"/>
</dbReference>
<dbReference type="PANTHER" id="PTHR10695">
    <property type="entry name" value="DEPHOSPHO-COA KINASE-RELATED"/>
    <property type="match status" value="1"/>
</dbReference>
<dbReference type="GO" id="GO:0015937">
    <property type="term" value="P:coenzyme A biosynthetic process"/>
    <property type="evidence" value="ECO:0007669"/>
    <property type="project" value="InterPro"/>
</dbReference>
<organism evidence="5">
    <name type="scientific">Trieres chinensis</name>
    <name type="common">Marine centric diatom</name>
    <name type="synonym">Odontella sinensis</name>
    <dbReference type="NCBI Taxonomy" id="1514140"/>
    <lineage>
        <taxon>Eukaryota</taxon>
        <taxon>Sar</taxon>
        <taxon>Stramenopiles</taxon>
        <taxon>Ochrophyta</taxon>
        <taxon>Bacillariophyta</taxon>
        <taxon>Mediophyceae</taxon>
        <taxon>Biddulphiophycidae</taxon>
        <taxon>Eupodiscales</taxon>
        <taxon>Parodontellaceae</taxon>
        <taxon>Trieres</taxon>
    </lineage>
</organism>
<evidence type="ECO:0000256" key="2">
    <source>
        <dbReference type="ARBA" id="ARBA00022840"/>
    </source>
</evidence>
<proteinExistence type="inferred from homology"/>
<dbReference type="GO" id="GO:0005524">
    <property type="term" value="F:ATP binding"/>
    <property type="evidence" value="ECO:0007669"/>
    <property type="project" value="UniProtKB-KW"/>
</dbReference>
<feature type="signal peptide" evidence="4">
    <location>
        <begin position="1"/>
        <end position="17"/>
    </location>
</feature>
<protein>
    <recommendedName>
        <fullName evidence="6">Dephospho-CoA kinase</fullName>
    </recommendedName>
</protein>
<dbReference type="CDD" id="cd02022">
    <property type="entry name" value="DPCK"/>
    <property type="match status" value="1"/>
</dbReference>
<accession>A0A7S1YTR9</accession>
<keyword evidence="2" id="KW-0067">ATP-binding</keyword>
<sequence>MVRVMAASAAAAAAAAAASVAASASLSTVSSQVTIGRAPILFVAPWTRLSATGGPLRASSSSRRWVVPPIAFAIGPRNRRRLAPAVAATAPDSDPDHGTSDIAGRASENRGGDRNLRLVGVCGGIGSGKSLASRILRDDLGAVAHVDADGLGHEAYAPGSDCVLEIGKAFGEGVLLKPGNGRGAEVDRKALGSIVFADPEAMSRLERIVWPHVESLLLSRIKNIEDNLPNTTARTDPPLAVVEAAVLLDAGWSPLFDAVWAVRSPRLVRRDRLIEDRDMEGEEADARIEAQSTRKGIEDLEGEMESGTVTCVIENTGTVEGLRAQLREALVDPHSWRDGKPVLVL</sequence>
<reference evidence="5" key="1">
    <citation type="submission" date="2021-01" db="EMBL/GenBank/DDBJ databases">
        <authorList>
            <person name="Corre E."/>
            <person name="Pelletier E."/>
            <person name="Niang G."/>
            <person name="Scheremetjew M."/>
            <person name="Finn R."/>
            <person name="Kale V."/>
            <person name="Holt S."/>
            <person name="Cochrane G."/>
            <person name="Meng A."/>
            <person name="Brown T."/>
            <person name="Cohen L."/>
        </authorList>
    </citation>
    <scope>NUCLEOTIDE SEQUENCE</scope>
    <source>
        <strain evidence="5">Grunow 1884</strain>
    </source>
</reference>
<dbReference type="Pfam" id="PF01121">
    <property type="entry name" value="CoaE"/>
    <property type="match status" value="1"/>
</dbReference>
<evidence type="ECO:0000313" key="5">
    <source>
        <dbReference type="EMBL" id="CAD9319224.1"/>
    </source>
</evidence>